<organism evidence="1 2">
    <name type="scientific">Aliikangiella marina</name>
    <dbReference type="NCBI Taxonomy" id="1712262"/>
    <lineage>
        <taxon>Bacteria</taxon>
        <taxon>Pseudomonadati</taxon>
        <taxon>Pseudomonadota</taxon>
        <taxon>Gammaproteobacteria</taxon>
        <taxon>Oceanospirillales</taxon>
        <taxon>Pleioneaceae</taxon>
        <taxon>Aliikangiella</taxon>
    </lineage>
</organism>
<dbReference type="SUPFAM" id="SSF160246">
    <property type="entry name" value="EspE N-terminal domain-like"/>
    <property type="match status" value="1"/>
</dbReference>
<dbReference type="InterPro" id="IPR037257">
    <property type="entry name" value="T2SS_E_N_sf"/>
</dbReference>
<accession>A0A545TD22</accession>
<dbReference type="Proteomes" id="UP000317839">
    <property type="component" value="Unassembled WGS sequence"/>
</dbReference>
<dbReference type="OrthoDB" id="6121201at2"/>
<dbReference type="RefSeq" id="WP_142941739.1">
    <property type="nucleotide sequence ID" value="NZ_VIKR01000002.1"/>
</dbReference>
<dbReference type="EMBL" id="VIKR01000002">
    <property type="protein sequence ID" value="TQV75122.1"/>
    <property type="molecule type" value="Genomic_DNA"/>
</dbReference>
<proteinExistence type="predicted"/>
<reference evidence="1 2" key="1">
    <citation type="submission" date="2019-06" db="EMBL/GenBank/DDBJ databases">
        <title>Draft genome of Aliikangiella marina GYP-15.</title>
        <authorList>
            <person name="Wang G."/>
        </authorList>
    </citation>
    <scope>NUCLEOTIDE SEQUENCE [LARGE SCALE GENOMIC DNA]</scope>
    <source>
        <strain evidence="1 2">GYP-15</strain>
    </source>
</reference>
<evidence type="ECO:0000313" key="2">
    <source>
        <dbReference type="Proteomes" id="UP000317839"/>
    </source>
</evidence>
<gene>
    <name evidence="1" type="ORF">FLL45_09295</name>
</gene>
<keyword evidence="2" id="KW-1185">Reference proteome</keyword>
<name>A0A545TD22_9GAMM</name>
<sequence>MLSHLKSVKSSRIGVIALDNGWISQSQLARALEYQQQNQARLGETLVNLGYLSDFQLKKALCRQRWMRSFVASVVMLSTPICPVLASEQEEEIDFAAEFSSKLSDIESPQNIDGAPFEELTFDEQDDFIYAISHEFSPRSGIELGLAEQNINFREQGIVPKISIYTSSKSSYHQNRFSQNKRSDRYKNTIPAVYRLTLKGFSIYESDAYVSKYWGFDKDKDSPYKKYEVMFSITKEF</sequence>
<evidence type="ECO:0000313" key="1">
    <source>
        <dbReference type="EMBL" id="TQV75122.1"/>
    </source>
</evidence>
<comment type="caution">
    <text evidence="1">The sequence shown here is derived from an EMBL/GenBank/DDBJ whole genome shotgun (WGS) entry which is preliminary data.</text>
</comment>
<dbReference type="AlphaFoldDB" id="A0A545TD22"/>
<protein>
    <submittedName>
        <fullName evidence="1">Uncharacterized protein</fullName>
    </submittedName>
</protein>